<accession>A0A9W8EJ10</accession>
<dbReference type="Gene3D" id="1.20.120.980">
    <property type="entry name" value="Serine carboxypeptidase S28, SKS domain"/>
    <property type="match status" value="1"/>
</dbReference>
<feature type="chain" id="PRO_5040819554" evidence="6">
    <location>
        <begin position="18"/>
        <end position="485"/>
    </location>
</feature>
<dbReference type="InterPro" id="IPR029058">
    <property type="entry name" value="AB_hydrolase_fold"/>
</dbReference>
<dbReference type="AlphaFoldDB" id="A0A9W8EJ10"/>
<evidence type="ECO:0000256" key="2">
    <source>
        <dbReference type="ARBA" id="ARBA00022670"/>
    </source>
</evidence>
<keyword evidence="2" id="KW-0645">Protease</keyword>
<evidence type="ECO:0000256" key="4">
    <source>
        <dbReference type="ARBA" id="ARBA00022801"/>
    </source>
</evidence>
<keyword evidence="5" id="KW-0325">Glycoprotein</keyword>
<dbReference type="Proteomes" id="UP001150907">
    <property type="component" value="Unassembled WGS sequence"/>
</dbReference>
<feature type="signal peptide" evidence="6">
    <location>
        <begin position="1"/>
        <end position="17"/>
    </location>
</feature>
<dbReference type="EMBL" id="JANBQF010000208">
    <property type="protein sequence ID" value="KAJ2003623.1"/>
    <property type="molecule type" value="Genomic_DNA"/>
</dbReference>
<dbReference type="GO" id="GO:0006508">
    <property type="term" value="P:proteolysis"/>
    <property type="evidence" value="ECO:0007669"/>
    <property type="project" value="UniProtKB-KW"/>
</dbReference>
<dbReference type="Gene3D" id="3.40.50.1820">
    <property type="entry name" value="alpha/beta hydrolase"/>
    <property type="match status" value="1"/>
</dbReference>
<dbReference type="PANTHER" id="PTHR11010:SF117">
    <property type="entry name" value="SERINE PROTEASE 16"/>
    <property type="match status" value="1"/>
</dbReference>
<evidence type="ECO:0000256" key="6">
    <source>
        <dbReference type="SAM" id="SignalP"/>
    </source>
</evidence>
<organism evidence="7 8">
    <name type="scientific">Coemansia thaxteri</name>
    <dbReference type="NCBI Taxonomy" id="2663907"/>
    <lineage>
        <taxon>Eukaryota</taxon>
        <taxon>Fungi</taxon>
        <taxon>Fungi incertae sedis</taxon>
        <taxon>Zoopagomycota</taxon>
        <taxon>Kickxellomycotina</taxon>
        <taxon>Kickxellomycetes</taxon>
        <taxon>Kickxellales</taxon>
        <taxon>Kickxellaceae</taxon>
        <taxon>Coemansia</taxon>
    </lineage>
</organism>
<dbReference type="PANTHER" id="PTHR11010">
    <property type="entry name" value="PROTEASE S28 PRO-X CARBOXYPEPTIDASE-RELATED"/>
    <property type="match status" value="1"/>
</dbReference>
<dbReference type="InterPro" id="IPR008758">
    <property type="entry name" value="Peptidase_S28"/>
</dbReference>
<evidence type="ECO:0000256" key="5">
    <source>
        <dbReference type="ARBA" id="ARBA00023180"/>
    </source>
</evidence>
<dbReference type="OrthoDB" id="1735038at2759"/>
<keyword evidence="8" id="KW-1185">Reference proteome</keyword>
<protein>
    <submittedName>
        <fullName evidence="7">Uncharacterized protein</fullName>
    </submittedName>
</protein>
<dbReference type="GO" id="GO:0070008">
    <property type="term" value="F:serine-type exopeptidase activity"/>
    <property type="evidence" value="ECO:0007669"/>
    <property type="project" value="InterPro"/>
</dbReference>
<keyword evidence="4" id="KW-0378">Hydrolase</keyword>
<evidence type="ECO:0000313" key="7">
    <source>
        <dbReference type="EMBL" id="KAJ2003623.1"/>
    </source>
</evidence>
<evidence type="ECO:0000313" key="8">
    <source>
        <dbReference type="Proteomes" id="UP001150907"/>
    </source>
</evidence>
<name>A0A9W8EJ10_9FUNG</name>
<dbReference type="Pfam" id="PF05577">
    <property type="entry name" value="Peptidase_S28"/>
    <property type="match status" value="1"/>
</dbReference>
<comment type="caution">
    <text evidence="7">The sequence shown here is derived from an EMBL/GenBank/DDBJ whole genome shotgun (WGS) entry which is preliminary data.</text>
</comment>
<proteinExistence type="inferred from homology"/>
<sequence>MLYLLVVVFLCTYSAFASPVGAPSKRDNESADSTSITVAAWITQPIDHFGANNGTWKQQYLVNAEHYRPGGPIYILTPGESEVSPMYTEATHFVSLASQTNGLIVAIEHRFFGNSNPMPDLSGASLKYLTLENTLEDFAQFIRVAKSAPSSLFQVAIENNATVVFVGGSYGGALAAWMRAKYPDLVAAAWASSAPVFSYVDFYQLDQAMGRHLNARGCGGSFAQAVKELDDILLSNNSSAIDNVKSMFSINGATALDIVGGITTAITRTVNLPVMVNGDQMDNSICAFFENPVPPLTAYAMAVSAAMSGYNMPQTIRPHIDYARYRRDTSLSSEGDISVNQPYRSWYYISCTWFTDWQVAPPKSLNLIAYRSRLIDRNFWQGGCQSNFGPGVQSPTDVTSHNDVWFGMLKGASKIYYTVGELDPWRDATVAPESGTLLANTTESPIFVIGGATHTQDMQPDTIYDLESVTMAKQMGDTFIKQWLQ</sequence>
<evidence type="ECO:0000256" key="3">
    <source>
        <dbReference type="ARBA" id="ARBA00022729"/>
    </source>
</evidence>
<evidence type="ECO:0000256" key="1">
    <source>
        <dbReference type="ARBA" id="ARBA00011079"/>
    </source>
</evidence>
<dbReference type="SUPFAM" id="SSF53474">
    <property type="entry name" value="alpha/beta-Hydrolases"/>
    <property type="match status" value="2"/>
</dbReference>
<reference evidence="7" key="1">
    <citation type="submission" date="2022-07" db="EMBL/GenBank/DDBJ databases">
        <title>Phylogenomic reconstructions and comparative analyses of Kickxellomycotina fungi.</title>
        <authorList>
            <person name="Reynolds N.K."/>
            <person name="Stajich J.E."/>
            <person name="Barry K."/>
            <person name="Grigoriev I.V."/>
            <person name="Crous P."/>
            <person name="Smith M.E."/>
        </authorList>
    </citation>
    <scope>NUCLEOTIDE SEQUENCE</scope>
    <source>
        <strain evidence="7">IMI 214461</strain>
    </source>
</reference>
<gene>
    <name evidence="7" type="ORF">H4R26_002969</name>
</gene>
<keyword evidence="3 6" id="KW-0732">Signal</keyword>
<dbReference type="GO" id="GO:0008239">
    <property type="term" value="F:dipeptidyl-peptidase activity"/>
    <property type="evidence" value="ECO:0007669"/>
    <property type="project" value="TreeGrafter"/>
</dbReference>
<comment type="similarity">
    <text evidence="1">Belongs to the peptidase S28 family.</text>
</comment>
<dbReference type="InterPro" id="IPR042269">
    <property type="entry name" value="Ser_carbopepase_S28_SKS"/>
</dbReference>